<evidence type="ECO:0000259" key="5">
    <source>
        <dbReference type="PROSITE" id="PS50977"/>
    </source>
</evidence>
<dbReference type="Pfam" id="PF00440">
    <property type="entry name" value="TetR_N"/>
    <property type="match status" value="1"/>
</dbReference>
<keyword evidence="1" id="KW-0805">Transcription regulation</keyword>
<dbReference type="OrthoDB" id="9795011at2"/>
<name>A0A318H8B7_9MYCO</name>
<dbReference type="EMBL" id="QJJU01000031">
    <property type="protein sequence ID" value="PXX00897.1"/>
    <property type="molecule type" value="Genomic_DNA"/>
</dbReference>
<dbReference type="GO" id="GO:0000976">
    <property type="term" value="F:transcription cis-regulatory region binding"/>
    <property type="evidence" value="ECO:0007669"/>
    <property type="project" value="TreeGrafter"/>
</dbReference>
<gene>
    <name evidence="6" type="ORF">C8E89_13139</name>
</gene>
<reference evidence="6 7" key="2">
    <citation type="submission" date="2018-06" db="EMBL/GenBank/DDBJ databases">
        <title>Sequencing of bacterial isolates from soil warming experiment in Harvard Forest, Massachusetts, USA.</title>
        <authorList>
            <person name="Deangelis K.PhD."/>
        </authorList>
    </citation>
    <scope>NUCLEOTIDE SEQUENCE [LARGE SCALE GENOMIC DNA]</scope>
    <source>
        <strain evidence="6 7">GAS496</strain>
    </source>
</reference>
<dbReference type="GO" id="GO:0003700">
    <property type="term" value="F:DNA-binding transcription factor activity"/>
    <property type="evidence" value="ECO:0007669"/>
    <property type="project" value="TreeGrafter"/>
</dbReference>
<dbReference type="Gene3D" id="1.10.357.10">
    <property type="entry name" value="Tetracycline Repressor, domain 2"/>
    <property type="match status" value="1"/>
</dbReference>
<evidence type="ECO:0000313" key="7">
    <source>
        <dbReference type="Proteomes" id="UP000247781"/>
    </source>
</evidence>
<dbReference type="InterPro" id="IPR050109">
    <property type="entry name" value="HTH-type_TetR-like_transc_reg"/>
</dbReference>
<feature type="domain" description="HTH tetR-type" evidence="5">
    <location>
        <begin position="13"/>
        <end position="72"/>
    </location>
</feature>
<dbReference type="InterPro" id="IPR036271">
    <property type="entry name" value="Tet_transcr_reg_TetR-rel_C_sf"/>
</dbReference>
<dbReference type="PANTHER" id="PTHR30055">
    <property type="entry name" value="HTH-TYPE TRANSCRIPTIONAL REGULATOR RUTR"/>
    <property type="match status" value="1"/>
</dbReference>
<protein>
    <submittedName>
        <fullName evidence="6">TetR family transcriptional regulator</fullName>
    </submittedName>
</protein>
<dbReference type="RefSeq" id="WP_110319652.1">
    <property type="nucleotide sequence ID" value="NZ_QJJU01000031.1"/>
</dbReference>
<dbReference type="PROSITE" id="PS50977">
    <property type="entry name" value="HTH_TETR_2"/>
    <property type="match status" value="1"/>
</dbReference>
<keyword evidence="2 4" id="KW-0238">DNA-binding</keyword>
<dbReference type="InterPro" id="IPR009057">
    <property type="entry name" value="Homeodomain-like_sf"/>
</dbReference>
<sequence length="182" mass="19038">MAEPARPLRADAARNRARVLDAALEAFAAEGLSVPIDEIARRAGVGAGTVYRHFPAKEDLVGAVIVDQLQRIIDGGHALLEAGKPGEALFTFLRAAVEWSATNRGLVDALAGSGNEVEDAEAQFKELLGELLRAAQGAGTARKDVGVADVKALMVGLQAMQAYQPDKAAQLTEVVLDGLRAG</sequence>
<dbReference type="SUPFAM" id="SSF46689">
    <property type="entry name" value="Homeodomain-like"/>
    <property type="match status" value="1"/>
</dbReference>
<reference evidence="7" key="1">
    <citation type="submission" date="2018-05" db="EMBL/GenBank/DDBJ databases">
        <authorList>
            <person name="Deangelis K."/>
            <person name="Huntemann M."/>
            <person name="Clum A."/>
            <person name="Pillay M."/>
            <person name="Palaniappan K."/>
            <person name="Varghese N."/>
            <person name="Mikhailova N."/>
            <person name="Stamatis D."/>
            <person name="Reddy T."/>
            <person name="Daum C."/>
            <person name="Shapiro N."/>
            <person name="Ivanova N."/>
            <person name="Kyrpides N."/>
            <person name="Woyke T."/>
        </authorList>
    </citation>
    <scope>NUCLEOTIDE SEQUENCE [LARGE SCALE GENOMIC DNA]</scope>
    <source>
        <strain evidence="7">GAS496</strain>
    </source>
</reference>
<dbReference type="InterPro" id="IPR001647">
    <property type="entry name" value="HTH_TetR"/>
</dbReference>
<organism evidence="6 7">
    <name type="scientific">Mycolicibacterium moriokaense</name>
    <dbReference type="NCBI Taxonomy" id="39691"/>
    <lineage>
        <taxon>Bacteria</taxon>
        <taxon>Bacillati</taxon>
        <taxon>Actinomycetota</taxon>
        <taxon>Actinomycetes</taxon>
        <taxon>Mycobacteriales</taxon>
        <taxon>Mycobacteriaceae</taxon>
        <taxon>Mycolicibacterium</taxon>
    </lineage>
</organism>
<evidence type="ECO:0000256" key="4">
    <source>
        <dbReference type="PROSITE-ProRule" id="PRU00335"/>
    </source>
</evidence>
<accession>A0A318H8B7</accession>
<dbReference type="Proteomes" id="UP000247781">
    <property type="component" value="Unassembled WGS sequence"/>
</dbReference>
<keyword evidence="3" id="KW-0804">Transcription</keyword>
<dbReference type="PANTHER" id="PTHR30055:SF234">
    <property type="entry name" value="HTH-TYPE TRANSCRIPTIONAL REGULATOR BETI"/>
    <property type="match status" value="1"/>
</dbReference>
<dbReference type="SUPFAM" id="SSF48498">
    <property type="entry name" value="Tetracyclin repressor-like, C-terminal domain"/>
    <property type="match status" value="1"/>
</dbReference>
<evidence type="ECO:0000256" key="1">
    <source>
        <dbReference type="ARBA" id="ARBA00023015"/>
    </source>
</evidence>
<keyword evidence="7" id="KW-1185">Reference proteome</keyword>
<dbReference type="PRINTS" id="PR00455">
    <property type="entry name" value="HTHTETR"/>
</dbReference>
<dbReference type="AlphaFoldDB" id="A0A318H8B7"/>
<comment type="caution">
    <text evidence="6">The sequence shown here is derived from an EMBL/GenBank/DDBJ whole genome shotgun (WGS) entry which is preliminary data.</text>
</comment>
<evidence type="ECO:0000313" key="6">
    <source>
        <dbReference type="EMBL" id="PXX00897.1"/>
    </source>
</evidence>
<dbReference type="Pfam" id="PF21597">
    <property type="entry name" value="TetR_C_43"/>
    <property type="match status" value="1"/>
</dbReference>
<dbReference type="InterPro" id="IPR049445">
    <property type="entry name" value="TetR_SbtR-like_C"/>
</dbReference>
<evidence type="ECO:0000256" key="3">
    <source>
        <dbReference type="ARBA" id="ARBA00023163"/>
    </source>
</evidence>
<feature type="DNA-binding region" description="H-T-H motif" evidence="4">
    <location>
        <begin position="35"/>
        <end position="54"/>
    </location>
</feature>
<evidence type="ECO:0000256" key="2">
    <source>
        <dbReference type="ARBA" id="ARBA00023125"/>
    </source>
</evidence>
<proteinExistence type="predicted"/>